<evidence type="ECO:0000256" key="2">
    <source>
        <dbReference type="ARBA" id="ARBA00008072"/>
    </source>
</evidence>
<keyword evidence="5" id="KW-0560">Oxidoreductase</keyword>
<keyword evidence="9" id="KW-1185">Reference proteome</keyword>
<dbReference type="PANTHER" id="PTHR42940:SF5">
    <property type="entry name" value="ALCOHOL DEHYDROGENASE 2"/>
    <property type="match status" value="1"/>
</dbReference>
<accession>A0ABP0CYF5</accession>
<dbReference type="Gene3D" id="3.90.180.10">
    <property type="entry name" value="Medium-chain alcohol dehydrogenases, catalytic domain"/>
    <property type="match status" value="1"/>
</dbReference>
<dbReference type="InterPro" id="IPR042098">
    <property type="entry name" value="TauD-like_sf"/>
</dbReference>
<evidence type="ECO:0000313" key="8">
    <source>
        <dbReference type="EMBL" id="CAK7236838.1"/>
    </source>
</evidence>
<dbReference type="SUPFAM" id="SSF51735">
    <property type="entry name" value="NAD(P)-binding Rossmann-fold domains"/>
    <property type="match status" value="1"/>
</dbReference>
<dbReference type="InterPro" id="IPR013149">
    <property type="entry name" value="ADH-like_C"/>
</dbReference>
<evidence type="ECO:0000259" key="7">
    <source>
        <dbReference type="SMART" id="SM00829"/>
    </source>
</evidence>
<keyword evidence="4 6" id="KW-0862">Zinc</keyword>
<dbReference type="EMBL" id="CAWUHB010000126">
    <property type="protein sequence ID" value="CAK7236838.1"/>
    <property type="molecule type" value="Genomic_DNA"/>
</dbReference>
<dbReference type="Gene3D" id="3.40.50.720">
    <property type="entry name" value="NAD(P)-binding Rossmann-like Domain"/>
    <property type="match status" value="1"/>
</dbReference>
<sequence>MAIGSTSFKHISAKPLHATFGAEIVGLDFHSTFPTDEAVEELRQAVAKYGVVVLRDTGLTDESHIALSEKFGELDDVIPYIQAGRKNRLKYPQLFDVSNIDVDGKLLDPTSQREQANKGNGLFHVDSSFNPRRASYSLLLAHDLPPSGTGGHTAFADTRTAFDELPGDLKTTLLEKDYVGCHSMHHSRKTAAPKAFAHINPLDYPMGRHKIVQRHEPSGRMNLYIAAHVHHIEGLEADKSKALFDRLFGHATQDRYTVEIPWNAHGDLVIWDNTCTMHRAVGGSFQGKYKRDMRRTTVHDGSSQAWGLNDHTNWGFLPKPVKAGQVGGHEGVGVVAKLGAGSDELGVSVGDRVGIKWIAFACGSCAPCLVGADGICEKQQVSGYSVPGTFQQYTLAPAHYVTPIPDGVPSELAAPLLCGGVTVYSALKKSGAQPGDWVVVAGAGGGLGHLALQLGGRGMGFRMIGLDMGSKEELIKSCGAEVFIDISKELPGCDGQTLPKHVLATTGGKGASAVVVCSSSHTAYAQALDYLKFNGTLVCVGVPGGDPTPIANAYPHLMVAKQLRIVGSSVGSRKDAIETLEMASRGIVKTQYRLEQPHAIDDVFRDMQAGKLQGRAVLDLESGAWMV</sequence>
<evidence type="ECO:0000256" key="4">
    <source>
        <dbReference type="ARBA" id="ARBA00022833"/>
    </source>
</evidence>
<evidence type="ECO:0000256" key="6">
    <source>
        <dbReference type="RuleBase" id="RU361277"/>
    </source>
</evidence>
<dbReference type="InterPro" id="IPR036291">
    <property type="entry name" value="NAD(P)-bd_dom_sf"/>
</dbReference>
<dbReference type="Gene3D" id="3.60.130.10">
    <property type="entry name" value="Clavaminate synthase-like"/>
    <property type="match status" value="1"/>
</dbReference>
<gene>
    <name evidence="8" type="ORF">SCUCBS95973_009745</name>
</gene>
<keyword evidence="3 6" id="KW-0479">Metal-binding</keyword>
<organism evidence="8 9">
    <name type="scientific">Sporothrix curviconia</name>
    <dbReference type="NCBI Taxonomy" id="1260050"/>
    <lineage>
        <taxon>Eukaryota</taxon>
        <taxon>Fungi</taxon>
        <taxon>Dikarya</taxon>
        <taxon>Ascomycota</taxon>
        <taxon>Pezizomycotina</taxon>
        <taxon>Sordariomycetes</taxon>
        <taxon>Sordariomycetidae</taxon>
        <taxon>Ophiostomatales</taxon>
        <taxon>Ophiostomataceae</taxon>
        <taxon>Sporothrix</taxon>
    </lineage>
</organism>
<comment type="caution">
    <text evidence="8">The sequence shown here is derived from an EMBL/GenBank/DDBJ whole genome shotgun (WGS) entry which is preliminary data.</text>
</comment>
<dbReference type="SMART" id="SM00829">
    <property type="entry name" value="PKS_ER"/>
    <property type="match status" value="1"/>
</dbReference>
<dbReference type="Pfam" id="PF08240">
    <property type="entry name" value="ADH_N"/>
    <property type="match status" value="1"/>
</dbReference>
<dbReference type="PANTHER" id="PTHR42940">
    <property type="entry name" value="ALCOHOL DEHYDROGENASE 1-RELATED"/>
    <property type="match status" value="1"/>
</dbReference>
<feature type="domain" description="Enoyl reductase (ER)" evidence="7">
    <location>
        <begin position="307"/>
        <end position="618"/>
    </location>
</feature>
<dbReference type="Proteomes" id="UP001642405">
    <property type="component" value="Unassembled WGS sequence"/>
</dbReference>
<dbReference type="InterPro" id="IPR013154">
    <property type="entry name" value="ADH-like_N"/>
</dbReference>
<comment type="cofactor">
    <cofactor evidence="1 6">
        <name>Zn(2+)</name>
        <dbReference type="ChEBI" id="CHEBI:29105"/>
    </cofactor>
</comment>
<proteinExistence type="inferred from homology"/>
<protein>
    <recommendedName>
        <fullName evidence="7">Enoyl reductase (ER) domain-containing protein</fullName>
    </recommendedName>
</protein>
<comment type="similarity">
    <text evidence="2 6">Belongs to the zinc-containing alcohol dehydrogenase family.</text>
</comment>
<dbReference type="SUPFAM" id="SSF50129">
    <property type="entry name" value="GroES-like"/>
    <property type="match status" value="1"/>
</dbReference>
<evidence type="ECO:0000256" key="5">
    <source>
        <dbReference type="ARBA" id="ARBA00023002"/>
    </source>
</evidence>
<dbReference type="Pfam" id="PF02668">
    <property type="entry name" value="TauD"/>
    <property type="match status" value="1"/>
</dbReference>
<dbReference type="PROSITE" id="PS00059">
    <property type="entry name" value="ADH_ZINC"/>
    <property type="match status" value="1"/>
</dbReference>
<dbReference type="InterPro" id="IPR020843">
    <property type="entry name" value="ER"/>
</dbReference>
<dbReference type="InterPro" id="IPR002328">
    <property type="entry name" value="ADH_Zn_CS"/>
</dbReference>
<dbReference type="SUPFAM" id="SSF51197">
    <property type="entry name" value="Clavaminate synthase-like"/>
    <property type="match status" value="1"/>
</dbReference>
<evidence type="ECO:0000313" key="9">
    <source>
        <dbReference type="Proteomes" id="UP001642405"/>
    </source>
</evidence>
<dbReference type="InterPro" id="IPR011032">
    <property type="entry name" value="GroES-like_sf"/>
</dbReference>
<dbReference type="InterPro" id="IPR003819">
    <property type="entry name" value="TauD/TfdA-like"/>
</dbReference>
<evidence type="ECO:0000256" key="3">
    <source>
        <dbReference type="ARBA" id="ARBA00022723"/>
    </source>
</evidence>
<name>A0ABP0CYF5_9PEZI</name>
<evidence type="ECO:0000256" key="1">
    <source>
        <dbReference type="ARBA" id="ARBA00001947"/>
    </source>
</evidence>
<reference evidence="8 9" key="1">
    <citation type="submission" date="2024-01" db="EMBL/GenBank/DDBJ databases">
        <authorList>
            <person name="Allen C."/>
            <person name="Tagirdzhanova G."/>
        </authorList>
    </citation>
    <scope>NUCLEOTIDE SEQUENCE [LARGE SCALE GENOMIC DNA]</scope>
</reference>
<dbReference type="Pfam" id="PF00107">
    <property type="entry name" value="ADH_zinc_N"/>
    <property type="match status" value="1"/>
</dbReference>